<accession>A0A1E5G400</accession>
<keyword evidence="2 5" id="KW-0028">Amino-acid biosynthesis</keyword>
<comment type="subunit">
    <text evidence="5">Homodimer.</text>
</comment>
<dbReference type="Gene3D" id="3.90.1150.10">
    <property type="entry name" value="Aspartate Aminotransferase, domain 1"/>
    <property type="match status" value="1"/>
</dbReference>
<dbReference type="HAMAP" id="MF_01107">
    <property type="entry name" value="ArgD_aminotrans_3"/>
    <property type="match status" value="1"/>
</dbReference>
<gene>
    <name evidence="5" type="primary">argD</name>
    <name evidence="6" type="ORF">BHF68_13340</name>
</gene>
<comment type="similarity">
    <text evidence="5">Belongs to the class-III pyridoxal-phosphate-dependent aminotransferase family. ArgD subfamily.</text>
</comment>
<dbReference type="PANTHER" id="PTHR11986:SF79">
    <property type="entry name" value="ACETYLORNITHINE AMINOTRANSFERASE, MITOCHONDRIAL"/>
    <property type="match status" value="1"/>
</dbReference>
<dbReference type="GO" id="GO:0006526">
    <property type="term" value="P:L-arginine biosynthetic process"/>
    <property type="evidence" value="ECO:0007669"/>
    <property type="project" value="UniProtKB-UniRule"/>
</dbReference>
<organism evidence="6 7">
    <name type="scientific">Desulfuribacillus alkaliarsenatis</name>
    <dbReference type="NCBI Taxonomy" id="766136"/>
    <lineage>
        <taxon>Bacteria</taxon>
        <taxon>Bacillati</taxon>
        <taxon>Bacillota</taxon>
        <taxon>Desulfuribacillia</taxon>
        <taxon>Desulfuribacillales</taxon>
        <taxon>Desulfuribacillaceae</taxon>
        <taxon>Desulfuribacillus</taxon>
    </lineage>
</organism>
<keyword evidence="5" id="KW-0963">Cytoplasm</keyword>
<dbReference type="InterPro" id="IPR004636">
    <property type="entry name" value="AcOrn/SuccOrn_fam"/>
</dbReference>
<comment type="catalytic activity">
    <reaction evidence="5">
        <text>N(2)-acetyl-L-ornithine + 2-oxoglutarate = N-acetyl-L-glutamate 5-semialdehyde + L-glutamate</text>
        <dbReference type="Rhea" id="RHEA:18049"/>
        <dbReference type="ChEBI" id="CHEBI:16810"/>
        <dbReference type="ChEBI" id="CHEBI:29123"/>
        <dbReference type="ChEBI" id="CHEBI:29985"/>
        <dbReference type="ChEBI" id="CHEBI:57805"/>
        <dbReference type="EC" id="2.6.1.11"/>
    </reaction>
</comment>
<keyword evidence="1 5" id="KW-0032">Aminotransferase</keyword>
<keyword evidence="3 5" id="KW-0808">Transferase</keyword>
<dbReference type="RefSeq" id="WP_069642443.1">
    <property type="nucleotide sequence ID" value="NZ_MIJE01000003.1"/>
</dbReference>
<dbReference type="STRING" id="766136.BHF68_13340"/>
<feature type="binding site" evidence="5">
    <location>
        <position position="144"/>
    </location>
    <ligand>
        <name>N(2)-acetyl-L-ornithine</name>
        <dbReference type="ChEBI" id="CHEBI:57805"/>
    </ligand>
</feature>
<dbReference type="InterPro" id="IPR049704">
    <property type="entry name" value="Aminotrans_3_PPA_site"/>
</dbReference>
<dbReference type="InterPro" id="IPR015422">
    <property type="entry name" value="PyrdxlP-dep_Trfase_small"/>
</dbReference>
<evidence type="ECO:0000256" key="5">
    <source>
        <dbReference type="HAMAP-Rule" id="MF_01107"/>
    </source>
</evidence>
<dbReference type="CDD" id="cd00610">
    <property type="entry name" value="OAT_like"/>
    <property type="match status" value="1"/>
</dbReference>
<protein>
    <recommendedName>
        <fullName evidence="5">Acetylornithine aminotransferase</fullName>
        <shortName evidence="5">ACOAT</shortName>
        <ecNumber evidence="5">2.6.1.11</ecNumber>
    </recommendedName>
</protein>
<reference evidence="6 7" key="1">
    <citation type="submission" date="2016-09" db="EMBL/GenBank/DDBJ databases">
        <title>Draft genome sequence for the type strain of Desulfuribacillus alkaliarsenatis AHT28, an obligately anaerobic, sulfidogenic bacterium isolated from Russian soda lake sediments.</title>
        <authorList>
            <person name="Abin C.A."/>
            <person name="Hollibaugh J.T."/>
        </authorList>
    </citation>
    <scope>NUCLEOTIDE SEQUENCE [LARGE SCALE GENOMIC DNA]</scope>
    <source>
        <strain evidence="6 7">AHT28</strain>
    </source>
</reference>
<feature type="binding site" evidence="5">
    <location>
        <position position="283"/>
    </location>
    <ligand>
        <name>N(2)-acetyl-L-ornithine</name>
        <dbReference type="ChEBI" id="CHEBI:57805"/>
    </ligand>
</feature>
<keyword evidence="4 5" id="KW-0663">Pyridoxal phosphate</keyword>
<keyword evidence="7" id="KW-1185">Reference proteome</keyword>
<evidence type="ECO:0000256" key="4">
    <source>
        <dbReference type="ARBA" id="ARBA00022898"/>
    </source>
</evidence>
<feature type="binding site" evidence="5">
    <location>
        <begin position="108"/>
        <end position="109"/>
    </location>
    <ligand>
        <name>pyridoxal 5'-phosphate</name>
        <dbReference type="ChEBI" id="CHEBI:597326"/>
    </ligand>
</feature>
<name>A0A1E5G400_9FIRM</name>
<dbReference type="GO" id="GO:0042802">
    <property type="term" value="F:identical protein binding"/>
    <property type="evidence" value="ECO:0007669"/>
    <property type="project" value="TreeGrafter"/>
</dbReference>
<dbReference type="EMBL" id="MIJE01000003">
    <property type="protein sequence ID" value="OEF97812.1"/>
    <property type="molecule type" value="Genomic_DNA"/>
</dbReference>
<dbReference type="GO" id="GO:0003992">
    <property type="term" value="F:N2-acetyl-L-ornithine:2-oxoglutarate 5-aminotransferase activity"/>
    <property type="evidence" value="ECO:0007669"/>
    <property type="project" value="UniProtKB-UniRule"/>
</dbReference>
<dbReference type="InterPro" id="IPR015424">
    <property type="entry name" value="PyrdxlP-dep_Trfase"/>
</dbReference>
<proteinExistence type="inferred from homology"/>
<dbReference type="NCBIfam" id="TIGR00707">
    <property type="entry name" value="argD"/>
    <property type="match status" value="1"/>
</dbReference>
<comment type="pathway">
    <text evidence="5">Amino-acid biosynthesis; L-arginine biosynthesis; N(2)-acetyl-L-ornithine from L-glutamate: step 4/4.</text>
</comment>
<dbReference type="InterPro" id="IPR050103">
    <property type="entry name" value="Class-III_PLP-dep_AT"/>
</dbReference>
<dbReference type="Gene3D" id="3.40.640.10">
    <property type="entry name" value="Type I PLP-dependent aspartate aminotransferase-like (Major domain)"/>
    <property type="match status" value="1"/>
</dbReference>
<feature type="modified residue" description="N6-(pyridoxal phosphate)lysine" evidence="5">
    <location>
        <position position="255"/>
    </location>
</feature>
<dbReference type="FunFam" id="3.40.640.10:FF:000004">
    <property type="entry name" value="Acetylornithine aminotransferase"/>
    <property type="match status" value="1"/>
</dbReference>
<feature type="binding site" evidence="5">
    <location>
        <position position="284"/>
    </location>
    <ligand>
        <name>pyridoxal 5'-phosphate</name>
        <dbReference type="ChEBI" id="CHEBI:597326"/>
    </ligand>
</feature>
<dbReference type="PROSITE" id="PS00600">
    <property type="entry name" value="AA_TRANSFER_CLASS_3"/>
    <property type="match status" value="1"/>
</dbReference>
<evidence type="ECO:0000256" key="2">
    <source>
        <dbReference type="ARBA" id="ARBA00022605"/>
    </source>
</evidence>
<dbReference type="PANTHER" id="PTHR11986">
    <property type="entry name" value="AMINOTRANSFERASE CLASS III"/>
    <property type="match status" value="1"/>
</dbReference>
<dbReference type="InterPro" id="IPR005814">
    <property type="entry name" value="Aminotrans_3"/>
</dbReference>
<comment type="caution">
    <text evidence="6">The sequence shown here is derived from an EMBL/GenBank/DDBJ whole genome shotgun (WGS) entry which is preliminary data.</text>
</comment>
<dbReference type="PIRSF" id="PIRSF000521">
    <property type="entry name" value="Transaminase_4ab_Lys_Orn"/>
    <property type="match status" value="1"/>
</dbReference>
<keyword evidence="5" id="KW-0055">Arginine biosynthesis</keyword>
<dbReference type="UniPathway" id="UPA00068">
    <property type="reaction ID" value="UER00109"/>
</dbReference>
<comment type="miscellaneous">
    <text evidence="5">May also have succinyldiaminopimelate aminotransferase activity, thus carrying out the corresponding step in lysine biosynthesis.</text>
</comment>
<comment type="cofactor">
    <cofactor evidence="5">
        <name>pyridoxal 5'-phosphate</name>
        <dbReference type="ChEBI" id="CHEBI:597326"/>
    </cofactor>
    <text evidence="5">Binds 1 pyridoxal phosphate per subunit.</text>
</comment>
<dbReference type="NCBIfam" id="NF002325">
    <property type="entry name" value="PRK01278.1"/>
    <property type="match status" value="1"/>
</dbReference>
<dbReference type="AlphaFoldDB" id="A0A1E5G400"/>
<evidence type="ECO:0000256" key="1">
    <source>
        <dbReference type="ARBA" id="ARBA00022576"/>
    </source>
</evidence>
<dbReference type="EC" id="2.6.1.11" evidence="5"/>
<feature type="binding site" evidence="5">
    <location>
        <begin position="226"/>
        <end position="229"/>
    </location>
    <ligand>
        <name>pyridoxal 5'-phosphate</name>
        <dbReference type="ChEBI" id="CHEBI:597326"/>
    </ligand>
</feature>
<evidence type="ECO:0000313" key="7">
    <source>
        <dbReference type="Proteomes" id="UP000094296"/>
    </source>
</evidence>
<dbReference type="Pfam" id="PF00202">
    <property type="entry name" value="Aminotran_3"/>
    <property type="match status" value="1"/>
</dbReference>
<evidence type="ECO:0000313" key="6">
    <source>
        <dbReference type="EMBL" id="OEF97812.1"/>
    </source>
</evidence>
<sequence length="409" mass="45426">MSSTEVNEQQVEKQSNLMTTYNRWPITVDRGEGSYLWDVDGKEYLDFTSGIAVNQFGHSYPPMVKAIQAQAEKLIHVSNLFAIPNQEQLADALVEEAGYGKVFFANSGAEANEAAIKLARRYHQKIRHENRYEIITFQKSFHGRTLTTITATAQPKYQEGFLPLPDGFKYCPLNDINAVKQAITDNTAAIMFELIQGEGGVHVIDRDFLQELKELAEKHNILLIVDEVQTGIGRTGTMFAWQQFDFQPDIYTLAKGLGGGVPIGACVAKDEVAKAFVPGTHASTFGGNPLVTAAANTIISELQRQEVQEQFQANVIDVEQRLKLLKNQYPDLIIESRGLGLLRGVQLDEAIPVMDVIVKCRVKGLLITPAGDNTLRLLPPFNVSPQEIEKAFTIIREVLGEFTDKNSES</sequence>
<dbReference type="Proteomes" id="UP000094296">
    <property type="component" value="Unassembled WGS sequence"/>
</dbReference>
<evidence type="ECO:0000256" key="3">
    <source>
        <dbReference type="ARBA" id="ARBA00022679"/>
    </source>
</evidence>
<feature type="binding site" evidence="5">
    <location>
        <position position="141"/>
    </location>
    <ligand>
        <name>pyridoxal 5'-phosphate</name>
        <dbReference type="ChEBI" id="CHEBI:597326"/>
    </ligand>
</feature>
<dbReference type="SUPFAM" id="SSF53383">
    <property type="entry name" value="PLP-dependent transferases"/>
    <property type="match status" value="1"/>
</dbReference>
<dbReference type="InterPro" id="IPR015421">
    <property type="entry name" value="PyrdxlP-dep_Trfase_major"/>
</dbReference>
<dbReference type="GO" id="GO:0030170">
    <property type="term" value="F:pyridoxal phosphate binding"/>
    <property type="evidence" value="ECO:0007669"/>
    <property type="project" value="InterPro"/>
</dbReference>
<comment type="subcellular location">
    <subcellularLocation>
        <location evidence="5">Cytoplasm</location>
    </subcellularLocation>
</comment>
<dbReference type="GO" id="GO:0005737">
    <property type="term" value="C:cytoplasm"/>
    <property type="evidence" value="ECO:0007669"/>
    <property type="project" value="UniProtKB-SubCell"/>
</dbReference>